<organism evidence="1 2">
    <name type="scientific">Streptomyces minutiscleroticus</name>
    <dbReference type="NCBI Taxonomy" id="68238"/>
    <lineage>
        <taxon>Bacteria</taxon>
        <taxon>Bacillati</taxon>
        <taxon>Actinomycetota</taxon>
        <taxon>Actinomycetes</taxon>
        <taxon>Kitasatosporales</taxon>
        <taxon>Streptomycetaceae</taxon>
        <taxon>Streptomyces</taxon>
    </lineage>
</organism>
<protein>
    <submittedName>
        <fullName evidence="1">Uncharacterized protein</fullName>
    </submittedName>
</protein>
<evidence type="ECO:0000313" key="1">
    <source>
        <dbReference type="EMBL" id="GGX69132.1"/>
    </source>
</evidence>
<comment type="caution">
    <text evidence="1">The sequence shown here is derived from an EMBL/GenBank/DDBJ whole genome shotgun (WGS) entry which is preliminary data.</text>
</comment>
<accession>A0A918KQ96</accession>
<keyword evidence="2" id="KW-1185">Reference proteome</keyword>
<dbReference type="Proteomes" id="UP000619244">
    <property type="component" value="Unassembled WGS sequence"/>
</dbReference>
<reference evidence="1" key="2">
    <citation type="submission" date="2020-09" db="EMBL/GenBank/DDBJ databases">
        <authorList>
            <person name="Sun Q."/>
            <person name="Ohkuma M."/>
        </authorList>
    </citation>
    <scope>NUCLEOTIDE SEQUENCE</scope>
    <source>
        <strain evidence="1">JCM 4790</strain>
    </source>
</reference>
<dbReference type="AlphaFoldDB" id="A0A918KQ96"/>
<reference evidence="1" key="1">
    <citation type="journal article" date="2014" name="Int. J. Syst. Evol. Microbiol.">
        <title>Complete genome sequence of Corynebacterium casei LMG S-19264T (=DSM 44701T), isolated from a smear-ripened cheese.</title>
        <authorList>
            <consortium name="US DOE Joint Genome Institute (JGI-PGF)"/>
            <person name="Walter F."/>
            <person name="Albersmeier A."/>
            <person name="Kalinowski J."/>
            <person name="Ruckert C."/>
        </authorList>
    </citation>
    <scope>NUCLEOTIDE SEQUENCE</scope>
    <source>
        <strain evidence="1">JCM 4790</strain>
    </source>
</reference>
<dbReference type="EMBL" id="BMVU01000008">
    <property type="protein sequence ID" value="GGX69132.1"/>
    <property type="molecule type" value="Genomic_DNA"/>
</dbReference>
<sequence>MQAMYGIGPRRAPRLMQSLYGMRPYRARRLRKYDTHTFGCRHGSTADHGADAHHGCLQAQHRVE</sequence>
<evidence type="ECO:0000313" key="2">
    <source>
        <dbReference type="Proteomes" id="UP000619244"/>
    </source>
</evidence>
<name>A0A918KQ96_9ACTN</name>
<gene>
    <name evidence="1" type="ORF">GCM10010358_24410</name>
</gene>
<proteinExistence type="predicted"/>